<protein>
    <submittedName>
        <fullName evidence="1">Uncharacterized protein</fullName>
    </submittedName>
</protein>
<dbReference type="Proteomes" id="UP000001880">
    <property type="component" value="Chromosome"/>
</dbReference>
<name>D0LXT1_HALO1</name>
<dbReference type="AlphaFoldDB" id="D0LXT1"/>
<dbReference type="STRING" id="502025.Hoch_1737"/>
<dbReference type="HOGENOM" id="CLU_2666017_0_0_7"/>
<evidence type="ECO:0000313" key="2">
    <source>
        <dbReference type="Proteomes" id="UP000001880"/>
    </source>
</evidence>
<gene>
    <name evidence="1" type="ordered locus">Hoch_1737</name>
</gene>
<keyword evidence="2" id="KW-1185">Reference proteome</keyword>
<dbReference type="EMBL" id="CP001804">
    <property type="protein sequence ID" value="ACY14286.1"/>
    <property type="molecule type" value="Genomic_DNA"/>
</dbReference>
<organism evidence="1 2">
    <name type="scientific">Haliangium ochraceum (strain DSM 14365 / JCM 11303 / SMP-2)</name>
    <dbReference type="NCBI Taxonomy" id="502025"/>
    <lineage>
        <taxon>Bacteria</taxon>
        <taxon>Pseudomonadati</taxon>
        <taxon>Myxococcota</taxon>
        <taxon>Polyangia</taxon>
        <taxon>Haliangiales</taxon>
        <taxon>Kofleriaceae</taxon>
        <taxon>Haliangium</taxon>
    </lineage>
</organism>
<dbReference type="KEGG" id="hoh:Hoch_1737"/>
<sequence length="75" mass="8568">MPYRLLAARLQDRGSQPGGRIRPPVRSEETFFEFGPQLEVELADDVLLGASLIWRDDDLKDERFAMSLSRSFGLK</sequence>
<proteinExistence type="predicted"/>
<reference evidence="1 2" key="1">
    <citation type="journal article" date="2010" name="Stand. Genomic Sci.">
        <title>Complete genome sequence of Haliangium ochraceum type strain (SMP-2).</title>
        <authorList>
            <consortium name="US DOE Joint Genome Institute (JGI-PGF)"/>
            <person name="Ivanova N."/>
            <person name="Daum C."/>
            <person name="Lang E."/>
            <person name="Abt B."/>
            <person name="Kopitz M."/>
            <person name="Saunders E."/>
            <person name="Lapidus A."/>
            <person name="Lucas S."/>
            <person name="Glavina Del Rio T."/>
            <person name="Nolan M."/>
            <person name="Tice H."/>
            <person name="Copeland A."/>
            <person name="Cheng J.F."/>
            <person name="Chen F."/>
            <person name="Bruce D."/>
            <person name="Goodwin L."/>
            <person name="Pitluck S."/>
            <person name="Mavromatis K."/>
            <person name="Pati A."/>
            <person name="Mikhailova N."/>
            <person name="Chen A."/>
            <person name="Palaniappan K."/>
            <person name="Land M."/>
            <person name="Hauser L."/>
            <person name="Chang Y.J."/>
            <person name="Jeffries C.D."/>
            <person name="Detter J.C."/>
            <person name="Brettin T."/>
            <person name="Rohde M."/>
            <person name="Goker M."/>
            <person name="Bristow J."/>
            <person name="Markowitz V."/>
            <person name="Eisen J.A."/>
            <person name="Hugenholtz P."/>
            <person name="Kyrpides N.C."/>
            <person name="Klenk H.P."/>
        </authorList>
    </citation>
    <scope>NUCLEOTIDE SEQUENCE [LARGE SCALE GENOMIC DNA]</scope>
    <source>
        <strain evidence="2">DSM 14365 / CIP 107738 / JCM 11303 / AJ 13395 / SMP-2</strain>
    </source>
</reference>
<evidence type="ECO:0000313" key="1">
    <source>
        <dbReference type="EMBL" id="ACY14286.1"/>
    </source>
</evidence>
<dbReference type="RefSeq" id="WP_012826894.1">
    <property type="nucleotide sequence ID" value="NC_013440.1"/>
</dbReference>
<accession>D0LXT1</accession>